<dbReference type="STRING" id="42673.A0A2K0WN42"/>
<dbReference type="InterPro" id="IPR036770">
    <property type="entry name" value="Ankyrin_rpt-contain_sf"/>
</dbReference>
<dbReference type="PROSITE" id="PS50088">
    <property type="entry name" value="ANK_REPEAT"/>
    <property type="match status" value="2"/>
</dbReference>
<dbReference type="SUPFAM" id="SSF48403">
    <property type="entry name" value="Ankyrin repeat"/>
    <property type="match status" value="1"/>
</dbReference>
<feature type="repeat" description="ANK" evidence="3">
    <location>
        <begin position="144"/>
        <end position="168"/>
    </location>
</feature>
<dbReference type="EMBL" id="MTQA01000052">
    <property type="protein sequence ID" value="PNP83693.1"/>
    <property type="molecule type" value="Genomic_DNA"/>
</dbReference>
<dbReference type="PROSITE" id="PS50297">
    <property type="entry name" value="ANK_REP_REGION"/>
    <property type="match status" value="2"/>
</dbReference>
<feature type="repeat" description="ANK" evidence="3">
    <location>
        <begin position="178"/>
        <end position="201"/>
    </location>
</feature>
<dbReference type="InterPro" id="IPR002110">
    <property type="entry name" value="Ankyrin_rpt"/>
</dbReference>
<sequence length="201" mass="22517">MMTAVPPPDDLQAASRDTKSELLRLITTFPHDFLLVWNWDMYPEKSQDEEDYEHFMDAPGSKCSKTQLEDNLDKVTRLWNTGVALQDMERDEAGENLPKAMETFESALRSMDSLEMACPGHGSWKKGDVEKLEGMVDLLIKDKFGRTPLSLAAKNGHEAIVKLLLGTGKVDLDAKDEDGWTPLLWAAKNGHEAIVKLLQST</sequence>
<organism evidence="4 5">
    <name type="scientific">Gibberella nygamai</name>
    <name type="common">Bean root rot disease fungus</name>
    <name type="synonym">Fusarium nygamai</name>
    <dbReference type="NCBI Taxonomy" id="42673"/>
    <lineage>
        <taxon>Eukaryota</taxon>
        <taxon>Fungi</taxon>
        <taxon>Dikarya</taxon>
        <taxon>Ascomycota</taxon>
        <taxon>Pezizomycotina</taxon>
        <taxon>Sordariomycetes</taxon>
        <taxon>Hypocreomycetidae</taxon>
        <taxon>Hypocreales</taxon>
        <taxon>Nectriaceae</taxon>
        <taxon>Fusarium</taxon>
        <taxon>Fusarium fujikuroi species complex</taxon>
    </lineage>
</organism>
<keyword evidence="1" id="KW-0677">Repeat</keyword>
<protein>
    <submittedName>
        <fullName evidence="4">Uncharacterized protein</fullName>
    </submittedName>
</protein>
<proteinExistence type="predicted"/>
<dbReference type="PANTHER" id="PTHR24171:SF8">
    <property type="entry name" value="BRCA1-ASSOCIATED RING DOMAIN PROTEIN 1"/>
    <property type="match status" value="1"/>
</dbReference>
<evidence type="ECO:0000256" key="3">
    <source>
        <dbReference type="PROSITE-ProRule" id="PRU00023"/>
    </source>
</evidence>
<dbReference type="PANTHER" id="PTHR24171">
    <property type="entry name" value="ANKYRIN REPEAT DOMAIN-CONTAINING PROTEIN 39-RELATED"/>
    <property type="match status" value="1"/>
</dbReference>
<keyword evidence="5" id="KW-1185">Reference proteome</keyword>
<dbReference type="GO" id="GO:0085020">
    <property type="term" value="P:protein K6-linked ubiquitination"/>
    <property type="evidence" value="ECO:0007669"/>
    <property type="project" value="TreeGrafter"/>
</dbReference>
<dbReference type="Proteomes" id="UP000236664">
    <property type="component" value="Unassembled WGS sequence"/>
</dbReference>
<comment type="caution">
    <text evidence="4">The sequence shown here is derived from an EMBL/GenBank/DDBJ whole genome shotgun (WGS) entry which is preliminary data.</text>
</comment>
<evidence type="ECO:0000313" key="5">
    <source>
        <dbReference type="Proteomes" id="UP000236664"/>
    </source>
</evidence>
<dbReference type="AlphaFoldDB" id="A0A2K0WN42"/>
<accession>A0A2K0WN42</accession>
<dbReference type="OrthoDB" id="194358at2759"/>
<gene>
    <name evidence="4" type="ORF">FNYG_02972</name>
</gene>
<name>A0A2K0WN42_GIBNY</name>
<dbReference type="SMART" id="SM00248">
    <property type="entry name" value="ANK"/>
    <property type="match status" value="2"/>
</dbReference>
<evidence type="ECO:0000256" key="2">
    <source>
        <dbReference type="ARBA" id="ARBA00023043"/>
    </source>
</evidence>
<reference evidence="4 5" key="1">
    <citation type="submission" date="2017-06" db="EMBL/GenBank/DDBJ databases">
        <title>Genome of Fusarium nygamai isolate CS10214.</title>
        <authorList>
            <person name="Gardiner D.M."/>
            <person name="Obanor F."/>
            <person name="Kazan K."/>
        </authorList>
    </citation>
    <scope>NUCLEOTIDE SEQUENCE [LARGE SCALE GENOMIC DNA]</scope>
    <source>
        <strain evidence="4 5">CS10214</strain>
    </source>
</reference>
<keyword evidence="2 3" id="KW-0040">ANK repeat</keyword>
<evidence type="ECO:0000256" key="1">
    <source>
        <dbReference type="ARBA" id="ARBA00022737"/>
    </source>
</evidence>
<dbReference type="Gene3D" id="1.25.40.20">
    <property type="entry name" value="Ankyrin repeat-containing domain"/>
    <property type="match status" value="1"/>
</dbReference>
<dbReference type="Pfam" id="PF12796">
    <property type="entry name" value="Ank_2"/>
    <property type="match status" value="1"/>
</dbReference>
<evidence type="ECO:0000313" key="4">
    <source>
        <dbReference type="EMBL" id="PNP83693.1"/>
    </source>
</evidence>
<dbReference type="GO" id="GO:0004842">
    <property type="term" value="F:ubiquitin-protein transferase activity"/>
    <property type="evidence" value="ECO:0007669"/>
    <property type="project" value="TreeGrafter"/>
</dbReference>